<feature type="chain" id="PRO_5010541552" description="WG repeat-containing protein" evidence="1">
    <location>
        <begin position="28"/>
        <end position="344"/>
    </location>
</feature>
<dbReference type="InterPro" id="IPR032774">
    <property type="entry name" value="WG_beta_rep"/>
</dbReference>
<accession>A0A1S9ZIP9</accession>
<reference evidence="2 3" key="1">
    <citation type="submission" date="2017-02" db="EMBL/GenBank/DDBJ databases">
        <title>Draft genome sequence of Moraxella canis CCUG 8415A type strain.</title>
        <authorList>
            <person name="Engstrom-Jakobsson H."/>
            <person name="Salva-Serra F."/>
            <person name="Thorell K."/>
            <person name="Gonzales-Siles L."/>
            <person name="Karlsson R."/>
            <person name="Boulund F."/>
            <person name="Engstrand L."/>
            <person name="Moore E."/>
        </authorList>
    </citation>
    <scope>NUCLEOTIDE SEQUENCE [LARGE SCALE GENOMIC DNA]</scope>
    <source>
        <strain evidence="2 3">CCUG 8415A</strain>
    </source>
</reference>
<comment type="caution">
    <text evidence="2">The sequence shown here is derived from an EMBL/GenBank/DDBJ whole genome shotgun (WGS) entry which is preliminary data.</text>
</comment>
<dbReference type="RefSeq" id="WP_078256365.1">
    <property type="nucleotide sequence ID" value="NZ_MUXT01000008.1"/>
</dbReference>
<evidence type="ECO:0000256" key="1">
    <source>
        <dbReference type="SAM" id="SignalP"/>
    </source>
</evidence>
<dbReference type="SUPFAM" id="SSF69360">
    <property type="entry name" value="Cell wall binding repeat"/>
    <property type="match status" value="1"/>
</dbReference>
<organism evidence="2 3">
    <name type="scientific">Moraxella canis</name>
    <dbReference type="NCBI Taxonomy" id="90239"/>
    <lineage>
        <taxon>Bacteria</taxon>
        <taxon>Pseudomonadati</taxon>
        <taxon>Pseudomonadota</taxon>
        <taxon>Gammaproteobacteria</taxon>
        <taxon>Moraxellales</taxon>
        <taxon>Moraxellaceae</taxon>
        <taxon>Moraxella</taxon>
    </lineage>
</organism>
<evidence type="ECO:0000313" key="3">
    <source>
        <dbReference type="Proteomes" id="UP000190322"/>
    </source>
</evidence>
<dbReference type="PANTHER" id="PTHR37841">
    <property type="entry name" value="GLR2918 PROTEIN"/>
    <property type="match status" value="1"/>
</dbReference>
<dbReference type="EMBL" id="MUXT01000008">
    <property type="protein sequence ID" value="OOR83395.1"/>
    <property type="molecule type" value="Genomic_DNA"/>
</dbReference>
<name>A0A1S9ZIP9_9GAMM</name>
<dbReference type="PANTHER" id="PTHR37841:SF1">
    <property type="entry name" value="DUF3298 DOMAIN-CONTAINING PROTEIN"/>
    <property type="match status" value="1"/>
</dbReference>
<gene>
    <name evidence="2" type="ORF">B0180_07500</name>
</gene>
<evidence type="ECO:0008006" key="4">
    <source>
        <dbReference type="Google" id="ProtNLM"/>
    </source>
</evidence>
<sequence length="344" mass="37431">MIKISPVKTISAFTALLIIGASQSAHACTPPKSDYKNVSCTAQQGIFIATKDNGSPVALLNSRGQKTLELFGYQAALPAQLRSGLLPVIKNGKVGYINQQGKTVINFQYDRMPTGSWARGVSDDRVITYANGRYVILGSNGRLIRTFDRSVSHISDYANGVATVTQNNQRYQIDKQGNRLSESTPSDPAISANQTAHALNTPTHPPESSVSIQAHISPSNASQGSKIAMSLIKKEQNGKWGFVDEHGNLRILYAFDEVKDYSEGMAAVRQGNYWGFIDEKADLVINFQFHKDGIHADSKVPPFPAQPLQFKNGKAWIGNLGNGFKMCIDQKGMSTNCSPALNPL</sequence>
<proteinExistence type="predicted"/>
<dbReference type="AlphaFoldDB" id="A0A1S9ZIP9"/>
<dbReference type="Proteomes" id="UP000190322">
    <property type="component" value="Unassembled WGS sequence"/>
</dbReference>
<dbReference type="Pfam" id="PF14903">
    <property type="entry name" value="WG_beta_rep"/>
    <property type="match status" value="2"/>
</dbReference>
<keyword evidence="1" id="KW-0732">Signal</keyword>
<feature type="signal peptide" evidence="1">
    <location>
        <begin position="1"/>
        <end position="27"/>
    </location>
</feature>
<protein>
    <recommendedName>
        <fullName evidence="4">WG repeat-containing protein</fullName>
    </recommendedName>
</protein>
<evidence type="ECO:0000313" key="2">
    <source>
        <dbReference type="EMBL" id="OOR83395.1"/>
    </source>
</evidence>